<evidence type="ECO:0000313" key="4">
    <source>
        <dbReference type="Proteomes" id="UP001216390"/>
    </source>
</evidence>
<feature type="signal peptide" evidence="2">
    <location>
        <begin position="1"/>
        <end position="31"/>
    </location>
</feature>
<evidence type="ECO:0000256" key="2">
    <source>
        <dbReference type="SAM" id="SignalP"/>
    </source>
</evidence>
<dbReference type="AlphaFoldDB" id="A0AAE9YBR7"/>
<feature type="chain" id="PRO_5042002137" description="NHL repeat-containing protein" evidence="2">
    <location>
        <begin position="32"/>
        <end position="688"/>
    </location>
</feature>
<evidence type="ECO:0000256" key="1">
    <source>
        <dbReference type="SAM" id="MobiDB-lite"/>
    </source>
</evidence>
<accession>A0AAE9YBR7</accession>
<keyword evidence="4" id="KW-1185">Reference proteome</keyword>
<dbReference type="KEGG" id="ima:PO878_05095"/>
<feature type="compositionally biased region" description="Basic and acidic residues" evidence="1">
    <location>
        <begin position="649"/>
        <end position="659"/>
    </location>
</feature>
<dbReference type="RefSeq" id="WP_272737616.1">
    <property type="nucleotide sequence ID" value="NZ_CP116942.1"/>
</dbReference>
<dbReference type="GO" id="GO:0008270">
    <property type="term" value="F:zinc ion binding"/>
    <property type="evidence" value="ECO:0007669"/>
    <property type="project" value="UniProtKB-KW"/>
</dbReference>
<gene>
    <name evidence="3" type="ORF">PO878_05095</name>
</gene>
<dbReference type="SUPFAM" id="SSF63829">
    <property type="entry name" value="Calcium-dependent phosphotriesterase"/>
    <property type="match status" value="1"/>
</dbReference>
<dbReference type="PANTHER" id="PTHR24104:SF25">
    <property type="entry name" value="PROTEIN LIN-41"/>
    <property type="match status" value="1"/>
</dbReference>
<evidence type="ECO:0008006" key="5">
    <source>
        <dbReference type="Google" id="ProtNLM"/>
    </source>
</evidence>
<dbReference type="Gene3D" id="2.120.10.30">
    <property type="entry name" value="TolB, C-terminal domain"/>
    <property type="match status" value="1"/>
</dbReference>
<feature type="region of interest" description="Disordered" evidence="1">
    <location>
        <begin position="648"/>
        <end position="688"/>
    </location>
</feature>
<protein>
    <recommendedName>
        <fullName evidence="5">NHL repeat-containing protein</fullName>
    </recommendedName>
</protein>
<feature type="compositionally biased region" description="Pro residues" evidence="1">
    <location>
        <begin position="660"/>
        <end position="676"/>
    </location>
</feature>
<organism evidence="3 4">
    <name type="scientific">Iamia majanohamensis</name>
    <dbReference type="NCBI Taxonomy" id="467976"/>
    <lineage>
        <taxon>Bacteria</taxon>
        <taxon>Bacillati</taxon>
        <taxon>Actinomycetota</taxon>
        <taxon>Acidimicrobiia</taxon>
        <taxon>Acidimicrobiales</taxon>
        <taxon>Iamiaceae</taxon>
        <taxon>Iamia</taxon>
    </lineage>
</organism>
<evidence type="ECO:0000313" key="3">
    <source>
        <dbReference type="EMBL" id="WCO68099.1"/>
    </source>
</evidence>
<dbReference type="InterPro" id="IPR011042">
    <property type="entry name" value="6-blade_b-propeller_TolB-like"/>
</dbReference>
<dbReference type="InterPro" id="IPR050952">
    <property type="entry name" value="TRIM-NHL_E3_ligases"/>
</dbReference>
<keyword evidence="2" id="KW-0732">Signal</keyword>
<dbReference type="Proteomes" id="UP001216390">
    <property type="component" value="Chromosome"/>
</dbReference>
<sequence>MSRTPRHRPRATLGLAAALLLAVLLVPAATAAPAGAQDATVEGRVVVGGTALPGYEVTLHASGQGQLGSATTGGAGGFSIQYPTPSDPSSVLYLLARNPSGPPAPGTITLASVLGTSPVVEVATVTEVTTVAAGFAMAQFTEASTIGGRAPGLQNASAFVGNLADAQGGGVSPILGSAPNGSETSALATFGSLANMVAACVEGPADCTALLAAATPPGGAPPGDTFQAMADIAANPGRSVANVAALFAVSQLGATPNQPARTLPPDAWTLALRFDGDGTSMDGPGNFAIDHEGNLYVVNNYEYGFPASVPVCGSDLLLKFDPTGQYVAGSPFRGGGLSGAGFGVEIDRYGDVWAANFGFAAPEPGCPADRQPPHNSISKFTPDGTPLSPAEGFTGAYDWPQGMDFDEAGTLWVANCDGDSVARLPEGDPDRAEEITDIGVEQPLAVAHTADSIFVTGTLSNNVARLRLDGTPYPDSPIGNPDGTPGAFDYPMGIAADSDGYMWVANSARVDLPCPAIKQIGDGGGSSTLLSPTGEVVLQTEAEAGGQTVPWGIAVDGDDNVWHANFTRRRLSHICGRRVETCPPGVTTGEGISPDGTGYGFDGLVRNTGVAIDQSGNVWLTNNWKDVPVQTNPGGYEIVAYVGLAAPVDRPEPEPRPDPEPTPEPGPTPAPGPAVPALPIRTAARFTG</sequence>
<proteinExistence type="predicted"/>
<dbReference type="PANTHER" id="PTHR24104">
    <property type="entry name" value="E3 UBIQUITIN-PROTEIN LIGASE NHLRC1-RELATED"/>
    <property type="match status" value="1"/>
</dbReference>
<reference evidence="3" key="1">
    <citation type="submission" date="2023-01" db="EMBL/GenBank/DDBJ databases">
        <title>The diversity of Class Acidimicrobiia in South China Sea sediment environments and the proposal of Iamia marina sp. nov., a novel species of the genus Iamia.</title>
        <authorList>
            <person name="He Y."/>
            <person name="Tian X."/>
        </authorList>
    </citation>
    <scope>NUCLEOTIDE SEQUENCE</scope>
    <source>
        <strain evidence="3">DSM 19957</strain>
    </source>
</reference>
<name>A0AAE9YBR7_9ACTN</name>
<dbReference type="EMBL" id="CP116942">
    <property type="protein sequence ID" value="WCO68099.1"/>
    <property type="molecule type" value="Genomic_DNA"/>
</dbReference>